<evidence type="ECO:0008006" key="4">
    <source>
        <dbReference type="Google" id="ProtNLM"/>
    </source>
</evidence>
<dbReference type="InterPro" id="IPR029063">
    <property type="entry name" value="SAM-dependent_MTases_sf"/>
</dbReference>
<evidence type="ECO:0000256" key="1">
    <source>
        <dbReference type="ARBA" id="ARBA00038158"/>
    </source>
</evidence>
<dbReference type="AlphaFoldDB" id="A0AAE8MZK0"/>
<dbReference type="PANTHER" id="PTHR43591">
    <property type="entry name" value="METHYLTRANSFERASE"/>
    <property type="match status" value="1"/>
</dbReference>
<keyword evidence="3" id="KW-1185">Reference proteome</keyword>
<dbReference type="SUPFAM" id="SSF53335">
    <property type="entry name" value="S-adenosyl-L-methionine-dependent methyltransferases"/>
    <property type="match status" value="1"/>
</dbReference>
<name>A0AAE8MZK0_9PEZI</name>
<comment type="similarity">
    <text evidence="1">Belongs to the methyltransferase superfamily. LaeA methyltransferase family.</text>
</comment>
<dbReference type="Gene3D" id="3.40.50.150">
    <property type="entry name" value="Vaccinia Virus protein VP39"/>
    <property type="match status" value="1"/>
</dbReference>
<organism evidence="2 3">
    <name type="scientific">Cephalotrichum gorgonifer</name>
    <dbReference type="NCBI Taxonomy" id="2041049"/>
    <lineage>
        <taxon>Eukaryota</taxon>
        <taxon>Fungi</taxon>
        <taxon>Dikarya</taxon>
        <taxon>Ascomycota</taxon>
        <taxon>Pezizomycotina</taxon>
        <taxon>Sordariomycetes</taxon>
        <taxon>Hypocreomycetidae</taxon>
        <taxon>Microascales</taxon>
        <taxon>Microascaceae</taxon>
        <taxon>Cephalotrichum</taxon>
    </lineage>
</organism>
<dbReference type="Pfam" id="PF01209">
    <property type="entry name" value="Ubie_methyltran"/>
    <property type="match status" value="1"/>
</dbReference>
<evidence type="ECO:0000313" key="2">
    <source>
        <dbReference type="EMBL" id="SPO02568.1"/>
    </source>
</evidence>
<comment type="caution">
    <text evidence="2">The sequence shown here is derived from an EMBL/GenBank/DDBJ whole genome shotgun (WGS) entry which is preliminary data.</text>
</comment>
<reference evidence="2" key="1">
    <citation type="submission" date="2018-03" db="EMBL/GenBank/DDBJ databases">
        <authorList>
            <person name="Guldener U."/>
        </authorList>
    </citation>
    <scope>NUCLEOTIDE SEQUENCE</scope>
</reference>
<dbReference type="CDD" id="cd02440">
    <property type="entry name" value="AdoMet_MTases"/>
    <property type="match status" value="1"/>
</dbReference>
<dbReference type="PANTHER" id="PTHR43591:SF105">
    <property type="entry name" value="METHYLTRANSFERASE DOMAIN-CONTAINING PROTEIN-RELATED"/>
    <property type="match status" value="1"/>
</dbReference>
<protein>
    <recommendedName>
        <fullName evidence="4">Methyltransferase domain-containing protein</fullName>
    </recommendedName>
</protein>
<dbReference type="Proteomes" id="UP001187682">
    <property type="component" value="Unassembled WGS sequence"/>
</dbReference>
<sequence>MAFPAGNTPRTTAEHFDHIATQYESTIGGATRDVAIQILQLPQVATLFSPHARVLDNACGTAIVSEEIARSCTARGVSPIPTISAVDLVPKIVDIARAKFAGTEHASRVQLGHMAGEELAFADGTFSHSITNLGIPFFRDPERGAREIYRTLGSGGVAVVTSWADLGYLDGVIRPAMRVVRPLAPAFNIPIAEAWDDPAHVERCLRGAGFQGVEVLGVGAHYGAASLEDLSRNLRTLFTGATRDYSEEEQVGFGAEVTRLAGLAGETYTRADGRPGLGIPMRAIVAVCQKY</sequence>
<evidence type="ECO:0000313" key="3">
    <source>
        <dbReference type="Proteomes" id="UP001187682"/>
    </source>
</evidence>
<dbReference type="GO" id="GO:0008168">
    <property type="term" value="F:methyltransferase activity"/>
    <property type="evidence" value="ECO:0007669"/>
    <property type="project" value="TreeGrafter"/>
</dbReference>
<gene>
    <name evidence="2" type="ORF">DNG_05241</name>
</gene>
<proteinExistence type="inferred from homology"/>
<dbReference type="EMBL" id="ONZQ02000006">
    <property type="protein sequence ID" value="SPO02568.1"/>
    <property type="molecule type" value="Genomic_DNA"/>
</dbReference>
<accession>A0AAE8MZK0</accession>